<feature type="binding site" evidence="3">
    <location>
        <position position="137"/>
    </location>
    <ligand>
        <name>a divalent metal cation</name>
        <dbReference type="ChEBI" id="CHEBI:60240"/>
    </ligand>
</feature>
<dbReference type="EMBL" id="QFYS01000009">
    <property type="protein sequence ID" value="RAK63146.1"/>
    <property type="molecule type" value="Genomic_DNA"/>
</dbReference>
<feature type="binding site" evidence="3">
    <location>
        <position position="141"/>
    </location>
    <ligand>
        <name>a divalent metal cation</name>
        <dbReference type="ChEBI" id="CHEBI:60240"/>
    </ligand>
</feature>
<evidence type="ECO:0000313" key="4">
    <source>
        <dbReference type="EMBL" id="RAK63146.1"/>
    </source>
</evidence>
<proteinExistence type="inferred from homology"/>
<sequence length="175" mass="19554">MTIAARSLLDQMARHHVWATERLLSSLEALPEDDYRRPCGLFFGSIHGTLNHLLLTDREIWFPRFASGRSPSLPLDAELERDRRRLASGLIEAAAQWSDYLEGVSEGDLAGDLHYVMTTGQPRTLPTAATLLHVFNHATHHRGQITAAISLLGYEFLPLDLAYLLISERAAQLTP</sequence>
<keyword evidence="5" id="KW-1185">Reference proteome</keyword>
<comment type="caution">
    <text evidence="4">The sequence shown here is derived from an EMBL/GenBank/DDBJ whole genome shotgun (WGS) entry which is preliminary data.</text>
</comment>
<protein>
    <submittedName>
        <fullName evidence="4">Damage-inducible protein DinB</fullName>
    </submittedName>
</protein>
<dbReference type="InterPro" id="IPR034660">
    <property type="entry name" value="DinB/YfiT-like"/>
</dbReference>
<dbReference type="PANTHER" id="PTHR37302">
    <property type="entry name" value="SLR1116 PROTEIN"/>
    <property type="match status" value="1"/>
</dbReference>
<accession>A0A328BBD7</accession>
<evidence type="ECO:0000313" key="5">
    <source>
        <dbReference type="Proteomes" id="UP000249524"/>
    </source>
</evidence>
<gene>
    <name evidence="4" type="ORF">DJ019_17040</name>
</gene>
<dbReference type="GO" id="GO:0046872">
    <property type="term" value="F:metal ion binding"/>
    <property type="evidence" value="ECO:0007669"/>
    <property type="project" value="UniProtKB-KW"/>
</dbReference>
<dbReference type="Gene3D" id="1.20.120.450">
    <property type="entry name" value="dinb family like domain"/>
    <property type="match status" value="1"/>
</dbReference>
<dbReference type="Proteomes" id="UP000249524">
    <property type="component" value="Unassembled WGS sequence"/>
</dbReference>
<dbReference type="InterPro" id="IPR007837">
    <property type="entry name" value="DinB"/>
</dbReference>
<comment type="similarity">
    <text evidence="1">Belongs to the DinB family.</text>
</comment>
<reference evidence="4 5" key="1">
    <citation type="submission" date="2018-05" db="EMBL/GenBank/DDBJ databases">
        <authorList>
            <person name="Lanie J.A."/>
            <person name="Ng W.-L."/>
            <person name="Kazmierczak K.M."/>
            <person name="Andrzejewski T.M."/>
            <person name="Davidsen T.M."/>
            <person name="Wayne K.J."/>
            <person name="Tettelin H."/>
            <person name="Glass J.I."/>
            <person name="Rusch D."/>
            <person name="Podicherti R."/>
            <person name="Tsui H.-C.T."/>
            <person name="Winkler M.E."/>
        </authorList>
    </citation>
    <scope>NUCLEOTIDE SEQUENCE [LARGE SCALE GENOMIC DNA]</scope>
    <source>
        <strain evidence="4 5">BUT-10</strain>
    </source>
</reference>
<dbReference type="Pfam" id="PF05163">
    <property type="entry name" value="DinB"/>
    <property type="match status" value="1"/>
</dbReference>
<organism evidence="4 5">
    <name type="scientific">Phenylobacterium kunshanense</name>
    <dbReference type="NCBI Taxonomy" id="1445034"/>
    <lineage>
        <taxon>Bacteria</taxon>
        <taxon>Pseudomonadati</taxon>
        <taxon>Pseudomonadota</taxon>
        <taxon>Alphaproteobacteria</taxon>
        <taxon>Caulobacterales</taxon>
        <taxon>Caulobacteraceae</taxon>
        <taxon>Phenylobacterium</taxon>
    </lineage>
</organism>
<evidence type="ECO:0000256" key="2">
    <source>
        <dbReference type="ARBA" id="ARBA00022723"/>
    </source>
</evidence>
<dbReference type="SUPFAM" id="SSF109854">
    <property type="entry name" value="DinB/YfiT-like putative metalloenzymes"/>
    <property type="match status" value="1"/>
</dbReference>
<feature type="binding site" evidence="3">
    <location>
        <position position="52"/>
    </location>
    <ligand>
        <name>a divalent metal cation</name>
        <dbReference type="ChEBI" id="CHEBI:60240"/>
    </ligand>
</feature>
<dbReference type="PANTHER" id="PTHR37302:SF1">
    <property type="entry name" value="PROTEIN DINB"/>
    <property type="match status" value="1"/>
</dbReference>
<keyword evidence="2 3" id="KW-0479">Metal-binding</keyword>
<evidence type="ECO:0000256" key="3">
    <source>
        <dbReference type="PIRSR" id="PIRSR607837-1"/>
    </source>
</evidence>
<dbReference type="OrthoDB" id="9807509at2"/>
<evidence type="ECO:0000256" key="1">
    <source>
        <dbReference type="ARBA" id="ARBA00008635"/>
    </source>
</evidence>
<dbReference type="AlphaFoldDB" id="A0A328BBD7"/>
<name>A0A328BBD7_9CAUL</name>